<organism evidence="2">
    <name type="scientific">Sesamum angustifolium</name>
    <dbReference type="NCBI Taxonomy" id="2727405"/>
    <lineage>
        <taxon>Eukaryota</taxon>
        <taxon>Viridiplantae</taxon>
        <taxon>Streptophyta</taxon>
        <taxon>Embryophyta</taxon>
        <taxon>Tracheophyta</taxon>
        <taxon>Spermatophyta</taxon>
        <taxon>Magnoliopsida</taxon>
        <taxon>eudicotyledons</taxon>
        <taxon>Gunneridae</taxon>
        <taxon>Pentapetalae</taxon>
        <taxon>asterids</taxon>
        <taxon>lamiids</taxon>
        <taxon>Lamiales</taxon>
        <taxon>Pedaliaceae</taxon>
        <taxon>Sesamum</taxon>
    </lineage>
</organism>
<comment type="caution">
    <text evidence="2">The sequence shown here is derived from an EMBL/GenBank/DDBJ whole genome shotgun (WGS) entry which is preliminary data.</text>
</comment>
<proteinExistence type="predicted"/>
<name>A0AAW2LXR4_9LAMI</name>
<feature type="compositionally biased region" description="Acidic residues" evidence="1">
    <location>
        <begin position="68"/>
        <end position="83"/>
    </location>
</feature>
<protein>
    <submittedName>
        <fullName evidence="2">Uncharacterized protein</fullName>
    </submittedName>
</protein>
<evidence type="ECO:0000313" key="2">
    <source>
        <dbReference type="EMBL" id="KAL0323533.1"/>
    </source>
</evidence>
<feature type="region of interest" description="Disordered" evidence="1">
    <location>
        <begin position="66"/>
        <end position="109"/>
    </location>
</feature>
<accession>A0AAW2LXR4</accession>
<evidence type="ECO:0000256" key="1">
    <source>
        <dbReference type="SAM" id="MobiDB-lite"/>
    </source>
</evidence>
<reference evidence="2" key="1">
    <citation type="submission" date="2020-06" db="EMBL/GenBank/DDBJ databases">
        <authorList>
            <person name="Li T."/>
            <person name="Hu X."/>
            <person name="Zhang T."/>
            <person name="Song X."/>
            <person name="Zhang H."/>
            <person name="Dai N."/>
            <person name="Sheng W."/>
            <person name="Hou X."/>
            <person name="Wei L."/>
        </authorList>
    </citation>
    <scope>NUCLEOTIDE SEQUENCE</scope>
    <source>
        <strain evidence="2">G01</strain>
        <tissue evidence="2">Leaf</tissue>
    </source>
</reference>
<reference evidence="2" key="2">
    <citation type="journal article" date="2024" name="Plant">
        <title>Genomic evolution and insights into agronomic trait innovations of Sesamum species.</title>
        <authorList>
            <person name="Miao H."/>
            <person name="Wang L."/>
            <person name="Qu L."/>
            <person name="Liu H."/>
            <person name="Sun Y."/>
            <person name="Le M."/>
            <person name="Wang Q."/>
            <person name="Wei S."/>
            <person name="Zheng Y."/>
            <person name="Lin W."/>
            <person name="Duan Y."/>
            <person name="Cao H."/>
            <person name="Xiong S."/>
            <person name="Wang X."/>
            <person name="Wei L."/>
            <person name="Li C."/>
            <person name="Ma Q."/>
            <person name="Ju M."/>
            <person name="Zhao R."/>
            <person name="Li G."/>
            <person name="Mu C."/>
            <person name="Tian Q."/>
            <person name="Mei H."/>
            <person name="Zhang T."/>
            <person name="Gao T."/>
            <person name="Zhang H."/>
        </authorList>
    </citation>
    <scope>NUCLEOTIDE SEQUENCE</scope>
    <source>
        <strain evidence="2">G01</strain>
    </source>
</reference>
<dbReference type="AlphaFoldDB" id="A0AAW2LXR4"/>
<dbReference type="EMBL" id="JACGWK010000012">
    <property type="protein sequence ID" value="KAL0323533.1"/>
    <property type="molecule type" value="Genomic_DNA"/>
</dbReference>
<sequence length="132" mass="14400">MALEHIVWCSSSSSSLIFLSSPSSSSGFWPSSARARPICTPTSTSTYTGGQRWSLRQVAVVALHLLDEPSDEEEVRGNEEEEGSSPREGTPPGEMDTESSKAKETNQSRAEWVPSCIHLFGILHLMEEFGIA</sequence>
<gene>
    <name evidence="2" type="ORF">Sangu_1972600</name>
</gene>